<dbReference type="InterPro" id="IPR006674">
    <property type="entry name" value="HD_domain"/>
</dbReference>
<evidence type="ECO:0000259" key="1">
    <source>
        <dbReference type="PROSITE" id="PS51831"/>
    </source>
</evidence>
<name>A0A4Y1ZH75_9BACL</name>
<dbReference type="GO" id="GO:0008728">
    <property type="term" value="F:GTP diphosphokinase activity"/>
    <property type="evidence" value="ECO:0007669"/>
    <property type="project" value="UniProtKB-EC"/>
</dbReference>
<dbReference type="AlphaFoldDB" id="A0A4Y1ZH75"/>
<reference evidence="2 3" key="1">
    <citation type="submission" date="2017-11" db="EMBL/GenBank/DDBJ databases">
        <title>Draft Genome Sequence of Sporolactobacillus inulinus NBRC 111894 Isolated from Koso, a Japanese Sugar-Vegetable Fermented Beverage.</title>
        <authorList>
            <person name="Chiou T.Y."/>
            <person name="Oshima K."/>
            <person name="Suda W."/>
            <person name="Hattori M."/>
            <person name="Takahashi T."/>
        </authorList>
    </citation>
    <scope>NUCLEOTIDE SEQUENCE [LARGE SCALE GENOMIC DNA]</scope>
    <source>
        <strain evidence="2 3">NBRC111894</strain>
    </source>
</reference>
<dbReference type="GO" id="GO:0005886">
    <property type="term" value="C:plasma membrane"/>
    <property type="evidence" value="ECO:0007669"/>
    <property type="project" value="TreeGrafter"/>
</dbReference>
<sequence>MDVTTIVSGFLHDVVEDTPVTLDDIRVKFGDNVAELVDGVTKLRNFEYTSKEDQQAENHRKMFVAMARDLRCVIVKLADRLHNMRTLKYMRHEKQNSKSE</sequence>
<dbReference type="PANTHER" id="PTHR21262">
    <property type="entry name" value="GUANOSINE-3',5'-BIS DIPHOSPHATE 3'-PYROPHOSPHOHYDROLASE"/>
    <property type="match status" value="1"/>
</dbReference>
<dbReference type="Gene3D" id="1.10.3210.10">
    <property type="entry name" value="Hypothetical protein af1432"/>
    <property type="match status" value="1"/>
</dbReference>
<accession>A0A4Y1ZH75</accession>
<dbReference type="SUPFAM" id="SSF109604">
    <property type="entry name" value="HD-domain/PDEase-like"/>
    <property type="match status" value="1"/>
</dbReference>
<dbReference type="EMBL" id="BEXB01000047">
    <property type="protein sequence ID" value="GAY78369.1"/>
    <property type="molecule type" value="Genomic_DNA"/>
</dbReference>
<dbReference type="PANTHER" id="PTHR21262:SF31">
    <property type="entry name" value="GTP PYROPHOSPHOKINASE"/>
    <property type="match status" value="1"/>
</dbReference>
<keyword evidence="2" id="KW-0808">Transferase</keyword>
<dbReference type="CDD" id="cd00077">
    <property type="entry name" value="HDc"/>
    <property type="match status" value="1"/>
</dbReference>
<dbReference type="PROSITE" id="PS51831">
    <property type="entry name" value="HD"/>
    <property type="match status" value="1"/>
</dbReference>
<dbReference type="EC" id="2.7.6.5" evidence="2"/>
<protein>
    <submittedName>
        <fullName evidence="2">GTP pyrophosphokinase</fullName>
        <ecNumber evidence="2">2.7.6.5</ecNumber>
    </submittedName>
</protein>
<dbReference type="InterPro" id="IPR003607">
    <property type="entry name" value="HD/PDEase_dom"/>
</dbReference>
<keyword evidence="2" id="KW-0418">Kinase</keyword>
<organism evidence="2 3">
    <name type="scientific">Sporolactobacillus inulinus</name>
    <dbReference type="NCBI Taxonomy" id="2078"/>
    <lineage>
        <taxon>Bacteria</taxon>
        <taxon>Bacillati</taxon>
        <taxon>Bacillota</taxon>
        <taxon>Bacilli</taxon>
        <taxon>Bacillales</taxon>
        <taxon>Sporolactobacillaceae</taxon>
        <taxon>Sporolactobacillus</taxon>
    </lineage>
</organism>
<evidence type="ECO:0000313" key="2">
    <source>
        <dbReference type="EMBL" id="GAY78369.1"/>
    </source>
</evidence>
<dbReference type="GO" id="GO:0016301">
    <property type="term" value="F:kinase activity"/>
    <property type="evidence" value="ECO:0007669"/>
    <property type="project" value="UniProtKB-KW"/>
</dbReference>
<gene>
    <name evidence="2" type="ORF">NBRC111894_3923</name>
</gene>
<evidence type="ECO:0000313" key="3">
    <source>
        <dbReference type="Proteomes" id="UP000319716"/>
    </source>
</evidence>
<dbReference type="Proteomes" id="UP000319716">
    <property type="component" value="Unassembled WGS sequence"/>
</dbReference>
<proteinExistence type="predicted"/>
<feature type="domain" description="HD" evidence="1">
    <location>
        <begin position="1"/>
        <end position="84"/>
    </location>
</feature>
<comment type="caution">
    <text evidence="2">The sequence shown here is derived from an EMBL/GenBank/DDBJ whole genome shotgun (WGS) entry which is preliminary data.</text>
</comment>
<dbReference type="Pfam" id="PF13328">
    <property type="entry name" value="HD_4"/>
    <property type="match status" value="1"/>
</dbReference>